<dbReference type="EMBL" id="MTYJ01000040">
    <property type="protein sequence ID" value="OQV19357.1"/>
    <property type="molecule type" value="Genomic_DNA"/>
</dbReference>
<sequence>MPPSRALVLLFGLILLLVSDCLAQDSTYTCASLGTRDCTSARSCPEVTGGAQCRLINAPTTYLRRGARLRCCFVEIKRYVCLHAGLAPCMTPGTACEAYPGTTCRFFGGSVNGIDYGANCCSE</sequence>
<feature type="signal peptide" evidence="1">
    <location>
        <begin position="1"/>
        <end position="23"/>
    </location>
</feature>
<keyword evidence="3" id="KW-1185">Reference proteome</keyword>
<comment type="caution">
    <text evidence="2">The sequence shown here is derived from an EMBL/GenBank/DDBJ whole genome shotgun (WGS) entry which is preliminary data.</text>
</comment>
<feature type="chain" id="PRO_5010742700" evidence="1">
    <location>
        <begin position="24"/>
        <end position="123"/>
    </location>
</feature>
<dbReference type="AlphaFoldDB" id="A0A1W0WW42"/>
<organism evidence="2 3">
    <name type="scientific">Hypsibius exemplaris</name>
    <name type="common">Freshwater tardigrade</name>
    <dbReference type="NCBI Taxonomy" id="2072580"/>
    <lineage>
        <taxon>Eukaryota</taxon>
        <taxon>Metazoa</taxon>
        <taxon>Ecdysozoa</taxon>
        <taxon>Tardigrada</taxon>
        <taxon>Eutardigrada</taxon>
        <taxon>Parachela</taxon>
        <taxon>Hypsibioidea</taxon>
        <taxon>Hypsibiidae</taxon>
        <taxon>Hypsibius</taxon>
    </lineage>
</organism>
<proteinExistence type="predicted"/>
<keyword evidence="1" id="KW-0732">Signal</keyword>
<evidence type="ECO:0000313" key="3">
    <source>
        <dbReference type="Proteomes" id="UP000192578"/>
    </source>
</evidence>
<protein>
    <submittedName>
        <fullName evidence="2">Uncharacterized protein</fullName>
    </submittedName>
</protein>
<dbReference type="Proteomes" id="UP000192578">
    <property type="component" value="Unassembled WGS sequence"/>
</dbReference>
<reference evidence="3" key="1">
    <citation type="submission" date="2017-01" db="EMBL/GenBank/DDBJ databases">
        <title>Comparative genomics of anhydrobiosis in the tardigrade Hypsibius dujardini.</title>
        <authorList>
            <person name="Yoshida Y."/>
            <person name="Koutsovoulos G."/>
            <person name="Laetsch D."/>
            <person name="Stevens L."/>
            <person name="Kumar S."/>
            <person name="Horikawa D."/>
            <person name="Ishino K."/>
            <person name="Komine S."/>
            <person name="Tomita M."/>
            <person name="Blaxter M."/>
            <person name="Arakawa K."/>
        </authorList>
    </citation>
    <scope>NUCLEOTIDE SEQUENCE [LARGE SCALE GENOMIC DNA]</scope>
    <source>
        <strain evidence="3">Z151</strain>
    </source>
</reference>
<name>A0A1W0WW42_HYPEX</name>
<evidence type="ECO:0000313" key="2">
    <source>
        <dbReference type="EMBL" id="OQV19357.1"/>
    </source>
</evidence>
<evidence type="ECO:0000256" key="1">
    <source>
        <dbReference type="SAM" id="SignalP"/>
    </source>
</evidence>
<gene>
    <name evidence="2" type="ORF">BV898_06592</name>
</gene>
<accession>A0A1W0WW42</accession>